<dbReference type="AlphaFoldDB" id="A0A7D6Z1U1"/>
<proteinExistence type="predicted"/>
<dbReference type="RefSeq" id="WP_181579850.1">
    <property type="nucleotide sequence ID" value="NZ_CP059399.1"/>
</dbReference>
<accession>A0A7D6Z1U1</accession>
<dbReference type="EMBL" id="CP059399">
    <property type="protein sequence ID" value="QLY28644.1"/>
    <property type="molecule type" value="Genomic_DNA"/>
</dbReference>
<evidence type="ECO:0000313" key="2">
    <source>
        <dbReference type="EMBL" id="QLY28644.1"/>
    </source>
</evidence>
<feature type="coiled-coil region" evidence="1">
    <location>
        <begin position="29"/>
        <end position="63"/>
    </location>
</feature>
<gene>
    <name evidence="2" type="ORF">H0264_25310</name>
</gene>
<reference evidence="2 3" key="1">
    <citation type="submission" date="2020-07" db="EMBL/GenBank/DDBJ databases">
        <authorList>
            <person name="Zhuang K."/>
            <person name="Ran Y."/>
        </authorList>
    </citation>
    <scope>NUCLEOTIDE SEQUENCE [LARGE SCALE GENOMIC DNA]</scope>
    <source>
        <strain evidence="2 3">WCH-YHL-001</strain>
    </source>
</reference>
<organism evidence="2 3">
    <name type="scientific">Nocardia huaxiensis</name>
    <dbReference type="NCBI Taxonomy" id="2755382"/>
    <lineage>
        <taxon>Bacteria</taxon>
        <taxon>Bacillati</taxon>
        <taxon>Actinomycetota</taxon>
        <taxon>Actinomycetes</taxon>
        <taxon>Mycobacteriales</taxon>
        <taxon>Nocardiaceae</taxon>
        <taxon>Nocardia</taxon>
    </lineage>
</organism>
<keyword evidence="3" id="KW-1185">Reference proteome</keyword>
<dbReference type="Proteomes" id="UP000515512">
    <property type="component" value="Chromosome"/>
</dbReference>
<evidence type="ECO:0000313" key="3">
    <source>
        <dbReference type="Proteomes" id="UP000515512"/>
    </source>
</evidence>
<evidence type="ECO:0000256" key="1">
    <source>
        <dbReference type="SAM" id="Coils"/>
    </source>
</evidence>
<protein>
    <submittedName>
        <fullName evidence="2">Uncharacterized protein</fullName>
    </submittedName>
</protein>
<keyword evidence="1" id="KW-0175">Coiled coil</keyword>
<sequence>MTDILDELHARCAEAAGEAILSGEQHPRLTLTTREVADLLNHIDELRRRCEENDLEYRELEFRHGALRQAVEDAGAAFGRIRVALEQRTAHPEANVRQARTIARVAAQQLALAGAETEDAAG</sequence>
<dbReference type="KEGG" id="nhu:H0264_25310"/>
<name>A0A7D6Z1U1_9NOCA</name>